<dbReference type="InterPro" id="IPR036420">
    <property type="entry name" value="BRCT_dom_sf"/>
</dbReference>
<dbReference type="Pfam" id="PF01834">
    <property type="entry name" value="XRCC1_N"/>
    <property type="match status" value="1"/>
</dbReference>
<feature type="compositionally biased region" description="Basic and acidic residues" evidence="6">
    <location>
        <begin position="261"/>
        <end position="276"/>
    </location>
</feature>
<comment type="subcellular location">
    <subcellularLocation>
        <location evidence="1">Nucleus</location>
    </subcellularLocation>
</comment>
<feature type="compositionally biased region" description="Low complexity" evidence="6">
    <location>
        <begin position="219"/>
        <end position="243"/>
    </location>
</feature>
<name>A0AA35SAI5_GEOBA</name>
<keyword evidence="2" id="KW-0677">Repeat</keyword>
<evidence type="ECO:0000259" key="7">
    <source>
        <dbReference type="PROSITE" id="PS50172"/>
    </source>
</evidence>
<dbReference type="InterPro" id="IPR001357">
    <property type="entry name" value="BRCT_dom"/>
</dbReference>
<dbReference type="GO" id="GO:0000012">
    <property type="term" value="P:single strand break repair"/>
    <property type="evidence" value="ECO:0007669"/>
    <property type="project" value="InterPro"/>
</dbReference>
<feature type="compositionally biased region" description="Basic and acidic residues" evidence="6">
    <location>
        <begin position="421"/>
        <end position="438"/>
    </location>
</feature>
<dbReference type="InterPro" id="IPR045080">
    <property type="entry name" value="BRCT_XRCC1_rpt1"/>
</dbReference>
<protein>
    <submittedName>
        <fullName evidence="8">DNA repair protein XRCC1</fullName>
    </submittedName>
</protein>
<comment type="caution">
    <text evidence="8">The sequence shown here is derived from an EMBL/GenBank/DDBJ whole genome shotgun (WGS) entry which is preliminary data.</text>
</comment>
<gene>
    <name evidence="8" type="ORF">GBAR_LOCUS14546</name>
</gene>
<sequence length="632" mass="69590">MRVIALEKGGAGSVDRRLPLVAMPVIKPQNISTFSSEDSNHPARNLLSSDTYRKWKCATGGEKQAVVVFELRTPVQIRSVDIGNEGSAFVEVLVARSSAADDYKVLLMASSFMTPSDSKTWRNTNRVRMFGPDKLSKGVVEQKWDRVKIVCTQPYNKKEQYGLSFLTLHSPPDDSSGTGDEEKTTPKTTPTKPKLGAFSLKEEPKALPTGSLFYKKEGSSSQGSGVSAAAQARSATAAALQNSPSPSPAPIREKRRREGHGRREEEGEKDGKKKPAGEQNKTKALSARDSRGPMSGVVFSLSGFKNPFRTELREKMVEMGASFTPDWNSSCTHLICAFPNTPKFNQVKEGRGLIVTKQWVMDSYVKKKRLPASKYRLSGGGDSSSEEEQVYDKRERDLFGAKASDASGGRVSEEGVGVAGGDRKAKAVVGEKRSRDQLANEEQEDPYGRSTDEEMESDVAVKSKPAAPGSQQSSECDTEDEIQRIKAEQEEYAGTTETDTDTTGEGGTLQSLANLPDLFSQSHFMLHGFTGGDLRLVYRYVTAYNGITVLPAMSSMRGGFELLYLMLQQKWIVENYMSDKVSYVVTSQGWDSQFDQALEDNSSLIFVRPQWIFKCHEKQSLVPYQPFVVAPS</sequence>
<reference evidence="8" key="1">
    <citation type="submission" date="2023-03" db="EMBL/GenBank/DDBJ databases">
        <authorList>
            <person name="Steffen K."/>
            <person name="Cardenas P."/>
        </authorList>
    </citation>
    <scope>NUCLEOTIDE SEQUENCE</scope>
</reference>
<evidence type="ECO:0000256" key="4">
    <source>
        <dbReference type="ARBA" id="ARBA00023204"/>
    </source>
</evidence>
<dbReference type="GO" id="GO:0005634">
    <property type="term" value="C:nucleus"/>
    <property type="evidence" value="ECO:0007669"/>
    <property type="project" value="UniProtKB-SubCell"/>
</dbReference>
<dbReference type="EMBL" id="CASHTH010002122">
    <property type="protein sequence ID" value="CAI8025126.1"/>
    <property type="molecule type" value="Genomic_DNA"/>
</dbReference>
<feature type="compositionally biased region" description="Low complexity" evidence="6">
    <location>
        <begin position="494"/>
        <end position="503"/>
    </location>
</feature>
<keyword evidence="4" id="KW-0234">DNA repair</keyword>
<dbReference type="FunFam" id="2.60.120.260:FF:000025">
    <property type="entry name" value="DNA repair protein XRCC1 isoform X1"/>
    <property type="match status" value="1"/>
</dbReference>
<feature type="domain" description="BRCT" evidence="7">
    <location>
        <begin position="289"/>
        <end position="377"/>
    </location>
</feature>
<evidence type="ECO:0000256" key="2">
    <source>
        <dbReference type="ARBA" id="ARBA00022737"/>
    </source>
</evidence>
<dbReference type="SUPFAM" id="SSF49785">
    <property type="entry name" value="Galactose-binding domain-like"/>
    <property type="match status" value="1"/>
</dbReference>
<dbReference type="PANTHER" id="PTHR11370:SF5">
    <property type="entry name" value="DNA REPAIR PROTEIN XRCC1"/>
    <property type="match status" value="1"/>
</dbReference>
<evidence type="ECO:0000256" key="5">
    <source>
        <dbReference type="ARBA" id="ARBA00023242"/>
    </source>
</evidence>
<dbReference type="Gene3D" id="3.40.50.10190">
    <property type="entry name" value="BRCT domain"/>
    <property type="match status" value="2"/>
</dbReference>
<evidence type="ECO:0000256" key="1">
    <source>
        <dbReference type="ARBA" id="ARBA00004123"/>
    </source>
</evidence>
<dbReference type="PROSITE" id="PS50172">
    <property type="entry name" value="BRCT"/>
    <property type="match status" value="2"/>
</dbReference>
<dbReference type="GO" id="GO:0003684">
    <property type="term" value="F:damaged DNA binding"/>
    <property type="evidence" value="ECO:0007669"/>
    <property type="project" value="InterPro"/>
</dbReference>
<feature type="compositionally biased region" description="Low complexity" evidence="6">
    <location>
        <begin position="406"/>
        <end position="416"/>
    </location>
</feature>
<dbReference type="Gene3D" id="2.60.120.260">
    <property type="entry name" value="Galactose-binding domain-like"/>
    <property type="match status" value="1"/>
</dbReference>
<feature type="region of interest" description="Disordered" evidence="6">
    <location>
        <begin position="401"/>
        <end position="508"/>
    </location>
</feature>
<dbReference type="InterPro" id="IPR002706">
    <property type="entry name" value="Xrcc1_N"/>
</dbReference>
<evidence type="ECO:0000313" key="8">
    <source>
        <dbReference type="EMBL" id="CAI8025126.1"/>
    </source>
</evidence>
<feature type="domain" description="BRCT" evidence="7">
    <location>
        <begin position="572"/>
        <end position="629"/>
    </location>
</feature>
<proteinExistence type="predicted"/>
<dbReference type="CDD" id="cd17707">
    <property type="entry name" value="BRCT_XRCC1_rpt2"/>
    <property type="match status" value="1"/>
</dbReference>
<accession>A0AA35SAI5</accession>
<dbReference type="Pfam" id="PF00533">
    <property type="entry name" value="BRCT"/>
    <property type="match status" value="1"/>
</dbReference>
<feature type="region of interest" description="Disordered" evidence="6">
    <location>
        <begin position="166"/>
        <end position="292"/>
    </location>
</feature>
<dbReference type="AlphaFoldDB" id="A0AA35SAI5"/>
<dbReference type="SUPFAM" id="SSF52113">
    <property type="entry name" value="BRCT domain"/>
    <property type="match status" value="2"/>
</dbReference>
<dbReference type="SMART" id="SM00292">
    <property type="entry name" value="BRCT"/>
    <property type="match status" value="2"/>
</dbReference>
<dbReference type="GO" id="GO:0006303">
    <property type="term" value="P:double-strand break repair via nonhomologous end joining"/>
    <property type="evidence" value="ECO:0007669"/>
    <property type="project" value="InterPro"/>
</dbReference>
<keyword evidence="3" id="KW-0227">DNA damage</keyword>
<dbReference type="GO" id="GO:0006284">
    <property type="term" value="P:base-excision repair"/>
    <property type="evidence" value="ECO:0007669"/>
    <property type="project" value="InterPro"/>
</dbReference>
<evidence type="ECO:0000256" key="3">
    <source>
        <dbReference type="ARBA" id="ARBA00022763"/>
    </source>
</evidence>
<organism evidence="8 9">
    <name type="scientific">Geodia barretti</name>
    <name type="common">Barrett's horny sponge</name>
    <dbReference type="NCBI Taxonomy" id="519541"/>
    <lineage>
        <taxon>Eukaryota</taxon>
        <taxon>Metazoa</taxon>
        <taxon>Porifera</taxon>
        <taxon>Demospongiae</taxon>
        <taxon>Heteroscleromorpha</taxon>
        <taxon>Tetractinellida</taxon>
        <taxon>Astrophorina</taxon>
        <taxon>Geodiidae</taxon>
        <taxon>Geodia</taxon>
    </lineage>
</organism>
<dbReference type="InterPro" id="IPR008979">
    <property type="entry name" value="Galactose-bd-like_sf"/>
</dbReference>
<evidence type="ECO:0000313" key="9">
    <source>
        <dbReference type="Proteomes" id="UP001174909"/>
    </source>
</evidence>
<evidence type="ECO:0000256" key="6">
    <source>
        <dbReference type="SAM" id="MobiDB-lite"/>
    </source>
</evidence>
<keyword evidence="9" id="KW-1185">Reference proteome</keyword>
<dbReference type="PANTHER" id="PTHR11370">
    <property type="entry name" value="DNA-REPAIR PROTEIN XRCC1"/>
    <property type="match status" value="1"/>
</dbReference>
<dbReference type="CDD" id="cd17725">
    <property type="entry name" value="BRCT_XRCC1_rpt1"/>
    <property type="match status" value="1"/>
</dbReference>
<keyword evidence="5" id="KW-0539">Nucleus</keyword>
<dbReference type="Proteomes" id="UP001174909">
    <property type="component" value="Unassembled WGS sequence"/>
</dbReference>